<reference evidence="1 2" key="1">
    <citation type="submission" date="2019-12" db="EMBL/GenBank/DDBJ databases">
        <title>Draft genome sequences Bradyrhizobium cajani AMBPC1010, Bradyrhizobium pachyrhizi AMBPC1040 and Bradyrhizobium yuanmingense ALSPC3051, three plant growth promoting strains isolated from nodules of Cajanus cajan L. in Dominican Republic.</title>
        <authorList>
            <person name="Flores-Felix J.D."/>
            <person name="Araujo J."/>
            <person name="Diaz-Alcantara C."/>
            <person name="Gonzalez-Andres F."/>
            <person name="Velazquez E."/>
        </authorList>
    </citation>
    <scope>NUCLEOTIDE SEQUENCE [LARGE SCALE GENOMIC DNA]</scope>
    <source>
        <strain evidence="1 2">1010</strain>
    </source>
</reference>
<proteinExistence type="predicted"/>
<dbReference type="EMBL" id="WQNE01000007">
    <property type="protein sequence ID" value="MVT73759.1"/>
    <property type="molecule type" value="Genomic_DNA"/>
</dbReference>
<dbReference type="RefSeq" id="WP_157329678.1">
    <property type="nucleotide sequence ID" value="NZ_JANADL010000001.1"/>
</dbReference>
<organism evidence="1 2">
    <name type="scientific">Bradyrhizobium cajani</name>
    <dbReference type="NCBI Taxonomy" id="1928661"/>
    <lineage>
        <taxon>Bacteria</taxon>
        <taxon>Pseudomonadati</taxon>
        <taxon>Pseudomonadota</taxon>
        <taxon>Alphaproteobacteria</taxon>
        <taxon>Hyphomicrobiales</taxon>
        <taxon>Nitrobacteraceae</taxon>
        <taxon>Bradyrhizobium</taxon>
    </lineage>
</organism>
<dbReference type="Proteomes" id="UP000449969">
    <property type="component" value="Unassembled WGS sequence"/>
</dbReference>
<comment type="caution">
    <text evidence="1">The sequence shown here is derived from an EMBL/GenBank/DDBJ whole genome shotgun (WGS) entry which is preliminary data.</text>
</comment>
<evidence type="ECO:0000313" key="1">
    <source>
        <dbReference type="EMBL" id="MVT73759.1"/>
    </source>
</evidence>
<dbReference type="AlphaFoldDB" id="A0A844TBA1"/>
<accession>A0A844TBA1</accession>
<name>A0A844TBA1_9BRAD</name>
<sequence>MLAQILHRLSAPGGLAPAKHGSRVWASIRQSTMRLPHRKSFICTTLGERKTFLLATASRGIGHPTGQLLSEERLASFESWMRRHHLNLPGLTFLPQDLFPEFRAASVVIIDMTRSAS</sequence>
<gene>
    <name evidence="1" type="ORF">GPL20_11945</name>
</gene>
<evidence type="ECO:0000313" key="2">
    <source>
        <dbReference type="Proteomes" id="UP000449969"/>
    </source>
</evidence>
<keyword evidence="2" id="KW-1185">Reference proteome</keyword>
<protein>
    <submittedName>
        <fullName evidence="1">Uncharacterized protein</fullName>
    </submittedName>
</protein>
<dbReference type="OrthoDB" id="9831990at2"/>